<comment type="caution">
    <text evidence="2">The sequence shown here is derived from an EMBL/GenBank/DDBJ whole genome shotgun (WGS) entry which is preliminary data.</text>
</comment>
<name>A0A2T5JAL7_9SPHI</name>
<dbReference type="AlphaFoldDB" id="A0A2T5JAL7"/>
<evidence type="ECO:0000259" key="1">
    <source>
        <dbReference type="Pfam" id="PF13472"/>
    </source>
</evidence>
<dbReference type="Gene3D" id="1.25.40.10">
    <property type="entry name" value="Tetratricopeptide repeat domain"/>
    <property type="match status" value="1"/>
</dbReference>
<dbReference type="Proteomes" id="UP000244168">
    <property type="component" value="Unassembled WGS sequence"/>
</dbReference>
<keyword evidence="3" id="KW-1185">Reference proteome</keyword>
<dbReference type="InterPro" id="IPR011990">
    <property type="entry name" value="TPR-like_helical_dom_sf"/>
</dbReference>
<accession>A0A2T5JAL7</accession>
<proteinExistence type="predicted"/>
<dbReference type="InterPro" id="IPR036514">
    <property type="entry name" value="SGNH_hydro_sf"/>
</dbReference>
<dbReference type="PANTHER" id="PTHR30383">
    <property type="entry name" value="THIOESTERASE 1/PROTEASE 1/LYSOPHOSPHOLIPASE L1"/>
    <property type="match status" value="1"/>
</dbReference>
<sequence length="614" mass="68660">MAAGNTNPSISKVKKRWFRLMACLLPFVFLALAEGMLRLTGYGHDTSLFVPYPNDAGKLVMNRYASERYFSDTVNATKGYYEPFEKKKAPGTLRLFVLGESTAAGYPYFHNGSFHRWLQYRLMHALPAQRVEVINLSLTAVNSYTVLDFARQLSALQPDAVLVYVGHNEYYGALGVASTSRIGSNPAMIDLLLNLRRLRLVQLIDNAIYGFKNSGRKSTDARENLMKRMAAKQAIPLNSDDYKAGITQFENNMSALCRLFAKNKVPLFLSTLVSNEKDLYPLTSADNGPLSADKAFEAGNKAYSNGQFDKAKADYQQAKEDDELRFRAPEAMNGIIRKLANSYPNVHLVDVRSTFEQASPHGILGNETLLEHVHPNLYGYALMADAYYQSLKQNHIIQPDAGHEMTFAQLGQQMPVTRVDSLFGAYQVMMLKAGWPFNQPIPANFKRGNSVEEQLAGALSVGNVTWGQANDALFRNSMAKGDKRTALRATEAALLETPDNSQYYIYAARLNFDLGNYAESEFYFTRLYQLDASFQNAQNLFLFDIKSDQPEKALGLLDTLISKNTSQRNFEPYRAMLAGIVTNKNKATNAGNRLAIASAYEQLGEPELASKYRK</sequence>
<evidence type="ECO:0000313" key="2">
    <source>
        <dbReference type="EMBL" id="PTQ97904.1"/>
    </source>
</evidence>
<dbReference type="EMBL" id="QAOQ01000003">
    <property type="protein sequence ID" value="PTQ97904.1"/>
    <property type="molecule type" value="Genomic_DNA"/>
</dbReference>
<evidence type="ECO:0000313" key="3">
    <source>
        <dbReference type="Proteomes" id="UP000244168"/>
    </source>
</evidence>
<dbReference type="InterPro" id="IPR013830">
    <property type="entry name" value="SGNH_hydro"/>
</dbReference>
<dbReference type="GO" id="GO:0004622">
    <property type="term" value="F:phosphatidylcholine lysophospholipase activity"/>
    <property type="evidence" value="ECO:0007669"/>
    <property type="project" value="TreeGrafter"/>
</dbReference>
<gene>
    <name evidence="2" type="ORF">C8P68_10363</name>
</gene>
<dbReference type="SUPFAM" id="SSF52266">
    <property type="entry name" value="SGNH hydrolase"/>
    <property type="match status" value="1"/>
</dbReference>
<keyword evidence="2" id="KW-0378">Hydrolase</keyword>
<dbReference type="RefSeq" id="WP_107828104.1">
    <property type="nucleotide sequence ID" value="NZ_CP160205.1"/>
</dbReference>
<dbReference type="OrthoDB" id="239390at2"/>
<dbReference type="Pfam" id="PF13472">
    <property type="entry name" value="Lipase_GDSL_2"/>
    <property type="match status" value="1"/>
</dbReference>
<protein>
    <submittedName>
        <fullName evidence="2">GDSL-like lipase/acylhydrolase family protein</fullName>
    </submittedName>
</protein>
<reference evidence="2 3" key="1">
    <citation type="submission" date="2018-04" db="EMBL/GenBank/DDBJ databases">
        <title>Genomic Encyclopedia of Archaeal and Bacterial Type Strains, Phase II (KMG-II): from individual species to whole genera.</title>
        <authorList>
            <person name="Goeker M."/>
        </authorList>
    </citation>
    <scope>NUCLEOTIDE SEQUENCE [LARGE SCALE GENOMIC DNA]</scope>
    <source>
        <strain evidence="2 3">DSM 26809</strain>
    </source>
</reference>
<dbReference type="Gene3D" id="3.40.50.1110">
    <property type="entry name" value="SGNH hydrolase"/>
    <property type="match status" value="1"/>
</dbReference>
<dbReference type="SUPFAM" id="SSF48452">
    <property type="entry name" value="TPR-like"/>
    <property type="match status" value="1"/>
</dbReference>
<dbReference type="PANTHER" id="PTHR30383:SF5">
    <property type="entry name" value="SGNH HYDROLASE-TYPE ESTERASE DOMAIN-CONTAINING PROTEIN"/>
    <property type="match status" value="1"/>
</dbReference>
<dbReference type="InterPro" id="IPR051532">
    <property type="entry name" value="Ester_Hydrolysis_Enzymes"/>
</dbReference>
<feature type="domain" description="SGNH hydrolase-type esterase" evidence="1">
    <location>
        <begin position="97"/>
        <end position="206"/>
    </location>
</feature>
<organism evidence="2 3">
    <name type="scientific">Mucilaginibacter yixingensis</name>
    <dbReference type="NCBI Taxonomy" id="1295612"/>
    <lineage>
        <taxon>Bacteria</taxon>
        <taxon>Pseudomonadati</taxon>
        <taxon>Bacteroidota</taxon>
        <taxon>Sphingobacteriia</taxon>
        <taxon>Sphingobacteriales</taxon>
        <taxon>Sphingobacteriaceae</taxon>
        <taxon>Mucilaginibacter</taxon>
    </lineage>
</organism>